<proteinExistence type="predicted"/>
<organism evidence="1 2">
    <name type="scientific">Anabaena cylindrica (strain ATCC 27899 / PCC 7122)</name>
    <dbReference type="NCBI Taxonomy" id="272123"/>
    <lineage>
        <taxon>Bacteria</taxon>
        <taxon>Bacillati</taxon>
        <taxon>Cyanobacteriota</taxon>
        <taxon>Cyanophyceae</taxon>
        <taxon>Nostocales</taxon>
        <taxon>Nostocaceae</taxon>
        <taxon>Anabaena</taxon>
    </lineage>
</organism>
<dbReference type="HOGENOM" id="CLU_3380191_0_0_3"/>
<gene>
    <name evidence="1" type="ordered locus">Anacy_0960</name>
</gene>
<name>K9ZDT2_ANACC</name>
<dbReference type="KEGG" id="acy:Anacy_0960"/>
<sequence length="33" mass="3775">MKNAELKVLLAGRLARIELKDHLQRSGIDCLRN</sequence>
<evidence type="ECO:0000313" key="1">
    <source>
        <dbReference type="EMBL" id="AFZ56535.1"/>
    </source>
</evidence>
<protein>
    <submittedName>
        <fullName evidence="1">Uncharacterized protein</fullName>
    </submittedName>
</protein>
<dbReference type="STRING" id="272123.Anacy_0960"/>
<dbReference type="EMBL" id="CP003659">
    <property type="protein sequence ID" value="AFZ56535.1"/>
    <property type="molecule type" value="Genomic_DNA"/>
</dbReference>
<reference evidence="2" key="1">
    <citation type="journal article" date="2013" name="Proc. Natl. Acad. Sci. U.S.A.">
        <title>Improving the coverage of the cyanobacterial phylum using diversity-driven genome sequencing.</title>
        <authorList>
            <person name="Shih P.M."/>
            <person name="Wu D."/>
            <person name="Latifi A."/>
            <person name="Axen S.D."/>
            <person name="Fewer D.P."/>
            <person name="Talla E."/>
            <person name="Calteau A."/>
            <person name="Cai F."/>
            <person name="Tandeau de Marsac N."/>
            <person name="Rippka R."/>
            <person name="Herdman M."/>
            <person name="Sivonen K."/>
            <person name="Coursin T."/>
            <person name="Laurent T."/>
            <person name="Goodwin L."/>
            <person name="Nolan M."/>
            <person name="Davenport K.W."/>
            <person name="Han C.S."/>
            <person name="Rubin E.M."/>
            <person name="Eisen J.A."/>
            <person name="Woyke T."/>
            <person name="Gugger M."/>
            <person name="Kerfeld C.A."/>
        </authorList>
    </citation>
    <scope>NUCLEOTIDE SEQUENCE [LARGE SCALE GENOMIC DNA]</scope>
    <source>
        <strain evidence="2">ATCC 27899 / PCC 7122</strain>
    </source>
</reference>
<dbReference type="AlphaFoldDB" id="K9ZDT2"/>
<evidence type="ECO:0000313" key="2">
    <source>
        <dbReference type="Proteomes" id="UP000010474"/>
    </source>
</evidence>
<accession>K9ZDT2</accession>
<keyword evidence="2" id="KW-1185">Reference proteome</keyword>
<dbReference type="Proteomes" id="UP000010474">
    <property type="component" value="Chromosome"/>
</dbReference>